<feature type="domain" description="ABC transmembrane type-1" evidence="12">
    <location>
        <begin position="177"/>
        <end position="456"/>
    </location>
</feature>
<dbReference type="Pfam" id="PF00005">
    <property type="entry name" value="ABC_tran"/>
    <property type="match status" value="1"/>
</dbReference>
<evidence type="ECO:0000256" key="6">
    <source>
        <dbReference type="ARBA" id="ARBA00022801"/>
    </source>
</evidence>
<protein>
    <submittedName>
        <fullName evidence="14">Peptidase domain-containing ABC transporter</fullName>
    </submittedName>
</protein>
<dbReference type="CDD" id="cd18571">
    <property type="entry name" value="ABC_6TM_peptidase_like"/>
    <property type="match status" value="1"/>
</dbReference>
<dbReference type="PROSITE" id="PS00211">
    <property type="entry name" value="ABC_TRANSPORTER_1"/>
    <property type="match status" value="1"/>
</dbReference>
<dbReference type="EMBL" id="VLNR01000011">
    <property type="protein sequence ID" value="TSE09739.1"/>
    <property type="molecule type" value="Genomic_DNA"/>
</dbReference>
<dbReference type="InterPro" id="IPR039421">
    <property type="entry name" value="Type_1_exporter"/>
</dbReference>
<dbReference type="PANTHER" id="PTHR43394:SF1">
    <property type="entry name" value="ATP-BINDING CASSETTE SUB-FAMILY B MEMBER 10, MITOCHONDRIAL"/>
    <property type="match status" value="1"/>
</dbReference>
<evidence type="ECO:0000259" key="13">
    <source>
        <dbReference type="PROSITE" id="PS50990"/>
    </source>
</evidence>
<keyword evidence="15" id="KW-1185">Reference proteome</keyword>
<dbReference type="GO" id="GO:0015421">
    <property type="term" value="F:ABC-type oligopeptide transporter activity"/>
    <property type="evidence" value="ECO:0007669"/>
    <property type="project" value="TreeGrafter"/>
</dbReference>
<dbReference type="GO" id="GO:0005886">
    <property type="term" value="C:plasma membrane"/>
    <property type="evidence" value="ECO:0007669"/>
    <property type="project" value="UniProtKB-SubCell"/>
</dbReference>
<evidence type="ECO:0000313" key="14">
    <source>
        <dbReference type="EMBL" id="TSE09739.1"/>
    </source>
</evidence>
<dbReference type="Gene3D" id="3.90.70.10">
    <property type="entry name" value="Cysteine proteinases"/>
    <property type="match status" value="1"/>
</dbReference>
<keyword evidence="3" id="KW-1003">Cell membrane</keyword>
<dbReference type="InterPro" id="IPR027417">
    <property type="entry name" value="P-loop_NTPase"/>
</dbReference>
<dbReference type="Gene3D" id="3.40.50.300">
    <property type="entry name" value="P-loop containing nucleotide triphosphate hydrolases"/>
    <property type="match status" value="1"/>
</dbReference>
<keyword evidence="7" id="KW-0067">ATP-binding</keyword>
<dbReference type="PROSITE" id="PS50990">
    <property type="entry name" value="PEPTIDASE_C39"/>
    <property type="match status" value="1"/>
</dbReference>
<reference evidence="14 15" key="1">
    <citation type="submission" date="2019-07" db="EMBL/GenBank/DDBJ databases">
        <title>The draft genome sequence of Aquimarina algiphila M91.</title>
        <authorList>
            <person name="Meng X."/>
        </authorList>
    </citation>
    <scope>NUCLEOTIDE SEQUENCE [LARGE SCALE GENOMIC DNA]</scope>
    <source>
        <strain evidence="14 15">M91</strain>
    </source>
</reference>
<feature type="transmembrane region" description="Helical" evidence="10">
    <location>
        <begin position="284"/>
        <end position="307"/>
    </location>
</feature>
<dbReference type="AlphaFoldDB" id="A0A554VN00"/>
<dbReference type="FunFam" id="3.40.50.300:FF:000221">
    <property type="entry name" value="Multidrug ABC transporter ATP-binding protein"/>
    <property type="match status" value="1"/>
</dbReference>
<dbReference type="InterPro" id="IPR003593">
    <property type="entry name" value="AAA+_ATPase"/>
</dbReference>
<keyword evidence="8 10" id="KW-1133">Transmembrane helix</keyword>
<sequence>MSKKFKHYRQLNMMDCGATCIRMIAKHYGKNISIKKLHEFTDTTRVGVNMPMLAEAADKIGFRTIGVKIDAVTFFNEVPLPCITYWNKDHFVVVYKVTKHSIYVANPASTTIRYSKKEFIQHWIGIDANEKTKEGLALIFQPTPRLHETEEDIEDNKQNFRYLFKYLFVHKKFLAQLVIGVITGSVISLILPFLTQSIVDIGIRNQNINFIYLVLLAQISLFIGKISIEIIRGWILLHLSTRISISLISDFFIKLMNLPIYFFDTKQTGDILERVSDHKRIENLLTNSPLSALLAIINIVVFGSILAYYSLTIFGVFFIGSILYFLWILLFFKKRKIIDTRHFYLMSHENEKIIELINGMQEIKLHNAERVKRWGWEFIKVKLFKVAIKRLSLEQLINIGTSLINELKNIIVVFVSAKLVIQGDITLGMMLSIMYIIGQLNGPLQEMLKNSYSVQDAKIALERLYEIHKQQDEININQEKIDVTDINHDLQIENLSFTYPGKKEPVLKNINLTIPTNKTTAIVGVSGSGKTTLIKLLLKFYNPKTGRILLKEQSLDHISQNSWRDKCGVVMQDGYIFNDTIAKNIAIGQQDIDKKKLAQAVEIANIKKFIEQLPQTYNTKIGNDGVGLSGGEKQRILIARAVYKNPDLMFFDEATSALDTNNERVIVKNLNLFFQNKTVVIIAHRLSTVKNADQIIVLDKGEVAEIGNHEQLTKMRGKYYNLVKNQLELGV</sequence>
<evidence type="ECO:0000259" key="11">
    <source>
        <dbReference type="PROSITE" id="PS50893"/>
    </source>
</evidence>
<dbReference type="PROSITE" id="PS50893">
    <property type="entry name" value="ABC_TRANSPORTER_2"/>
    <property type="match status" value="1"/>
</dbReference>
<evidence type="ECO:0000256" key="4">
    <source>
        <dbReference type="ARBA" id="ARBA00022692"/>
    </source>
</evidence>
<organism evidence="14 15">
    <name type="scientific">Aquimarina algiphila</name>
    <dbReference type="NCBI Taxonomy" id="2047982"/>
    <lineage>
        <taxon>Bacteria</taxon>
        <taxon>Pseudomonadati</taxon>
        <taxon>Bacteroidota</taxon>
        <taxon>Flavobacteriia</taxon>
        <taxon>Flavobacteriales</taxon>
        <taxon>Flavobacteriaceae</taxon>
        <taxon>Aquimarina</taxon>
    </lineage>
</organism>
<evidence type="ECO:0000256" key="10">
    <source>
        <dbReference type="SAM" id="Phobius"/>
    </source>
</evidence>
<proteinExistence type="predicted"/>
<evidence type="ECO:0000256" key="9">
    <source>
        <dbReference type="ARBA" id="ARBA00023136"/>
    </source>
</evidence>
<dbReference type="GO" id="GO:0006508">
    <property type="term" value="P:proteolysis"/>
    <property type="evidence" value="ECO:0007669"/>
    <property type="project" value="InterPro"/>
</dbReference>
<evidence type="ECO:0000256" key="1">
    <source>
        <dbReference type="ARBA" id="ARBA00004651"/>
    </source>
</evidence>
<dbReference type="InterPro" id="IPR003439">
    <property type="entry name" value="ABC_transporter-like_ATP-bd"/>
</dbReference>
<feature type="domain" description="ABC transporter" evidence="11">
    <location>
        <begin position="490"/>
        <end position="725"/>
    </location>
</feature>
<evidence type="ECO:0000256" key="3">
    <source>
        <dbReference type="ARBA" id="ARBA00022475"/>
    </source>
</evidence>
<dbReference type="InterPro" id="IPR017871">
    <property type="entry name" value="ABC_transporter-like_CS"/>
</dbReference>
<keyword evidence="9 10" id="KW-0472">Membrane</keyword>
<accession>A0A554VN00</accession>
<dbReference type="PROSITE" id="PS50929">
    <property type="entry name" value="ABC_TM1F"/>
    <property type="match status" value="1"/>
</dbReference>
<name>A0A554VN00_9FLAO</name>
<evidence type="ECO:0000256" key="7">
    <source>
        <dbReference type="ARBA" id="ARBA00022840"/>
    </source>
</evidence>
<dbReference type="SUPFAM" id="SSF90123">
    <property type="entry name" value="ABC transporter transmembrane region"/>
    <property type="match status" value="1"/>
</dbReference>
<feature type="domain" description="Peptidase C39" evidence="13">
    <location>
        <begin position="10"/>
        <end position="130"/>
    </location>
</feature>
<keyword evidence="4 10" id="KW-0812">Transmembrane</keyword>
<comment type="subcellular location">
    <subcellularLocation>
        <location evidence="1">Cell membrane</location>
        <topology evidence="1">Multi-pass membrane protein</topology>
    </subcellularLocation>
</comment>
<comment type="caution">
    <text evidence="14">The sequence shown here is derived from an EMBL/GenBank/DDBJ whole genome shotgun (WGS) entry which is preliminary data.</text>
</comment>
<dbReference type="RefSeq" id="WP_143915946.1">
    <property type="nucleotide sequence ID" value="NZ_CANMIK010000013.1"/>
</dbReference>
<feature type="transmembrane region" description="Helical" evidence="10">
    <location>
        <begin position="410"/>
        <end position="437"/>
    </location>
</feature>
<dbReference type="Gene3D" id="1.20.1560.10">
    <property type="entry name" value="ABC transporter type 1, transmembrane domain"/>
    <property type="match status" value="1"/>
</dbReference>
<evidence type="ECO:0000313" key="15">
    <source>
        <dbReference type="Proteomes" id="UP000318833"/>
    </source>
</evidence>
<dbReference type="GO" id="GO:0016887">
    <property type="term" value="F:ATP hydrolysis activity"/>
    <property type="evidence" value="ECO:0007669"/>
    <property type="project" value="InterPro"/>
</dbReference>
<dbReference type="Pfam" id="PF03412">
    <property type="entry name" value="Peptidase_C39"/>
    <property type="match status" value="1"/>
</dbReference>
<dbReference type="OrthoDB" id="9760358at2"/>
<keyword evidence="2" id="KW-0813">Transport</keyword>
<gene>
    <name evidence="14" type="ORF">FOF46_06915</name>
</gene>
<dbReference type="SMART" id="SM00382">
    <property type="entry name" value="AAA"/>
    <property type="match status" value="1"/>
</dbReference>
<evidence type="ECO:0000256" key="5">
    <source>
        <dbReference type="ARBA" id="ARBA00022741"/>
    </source>
</evidence>
<evidence type="ECO:0000256" key="2">
    <source>
        <dbReference type="ARBA" id="ARBA00022448"/>
    </source>
</evidence>
<feature type="transmembrane region" description="Helical" evidence="10">
    <location>
        <begin position="313"/>
        <end position="332"/>
    </location>
</feature>
<dbReference type="InterPro" id="IPR011527">
    <property type="entry name" value="ABC1_TM_dom"/>
</dbReference>
<dbReference type="SUPFAM" id="SSF52540">
    <property type="entry name" value="P-loop containing nucleoside triphosphate hydrolases"/>
    <property type="match status" value="1"/>
</dbReference>
<evidence type="ECO:0000259" key="12">
    <source>
        <dbReference type="PROSITE" id="PS50929"/>
    </source>
</evidence>
<dbReference type="CDD" id="cd02418">
    <property type="entry name" value="Peptidase_C39B"/>
    <property type="match status" value="1"/>
</dbReference>
<dbReference type="InterPro" id="IPR036640">
    <property type="entry name" value="ABC1_TM_sf"/>
</dbReference>
<dbReference type="Pfam" id="PF00664">
    <property type="entry name" value="ABC_membrane"/>
    <property type="match status" value="1"/>
</dbReference>
<dbReference type="PANTHER" id="PTHR43394">
    <property type="entry name" value="ATP-DEPENDENT PERMEASE MDL1, MITOCHONDRIAL"/>
    <property type="match status" value="1"/>
</dbReference>
<feature type="transmembrane region" description="Helical" evidence="10">
    <location>
        <begin position="210"/>
        <end position="228"/>
    </location>
</feature>
<keyword evidence="5" id="KW-0547">Nucleotide-binding</keyword>
<dbReference type="GO" id="GO:0008233">
    <property type="term" value="F:peptidase activity"/>
    <property type="evidence" value="ECO:0007669"/>
    <property type="project" value="InterPro"/>
</dbReference>
<dbReference type="Proteomes" id="UP000318833">
    <property type="component" value="Unassembled WGS sequence"/>
</dbReference>
<keyword evidence="6" id="KW-0378">Hydrolase</keyword>
<dbReference type="InterPro" id="IPR005074">
    <property type="entry name" value="Peptidase_C39"/>
</dbReference>
<evidence type="ECO:0000256" key="8">
    <source>
        <dbReference type="ARBA" id="ARBA00022989"/>
    </source>
</evidence>
<dbReference type="GO" id="GO:0005524">
    <property type="term" value="F:ATP binding"/>
    <property type="evidence" value="ECO:0007669"/>
    <property type="project" value="UniProtKB-KW"/>
</dbReference>
<feature type="transmembrane region" description="Helical" evidence="10">
    <location>
        <begin position="173"/>
        <end position="198"/>
    </location>
</feature>